<dbReference type="GO" id="GO:0000271">
    <property type="term" value="P:polysaccharide biosynthetic process"/>
    <property type="evidence" value="ECO:0007669"/>
    <property type="project" value="UniProtKB-KW"/>
</dbReference>
<dbReference type="PANTHER" id="PTHR30576:SF0">
    <property type="entry name" value="UNDECAPRENYL-PHOSPHATE N-ACETYLGALACTOSAMINYL 1-PHOSPHATE TRANSFERASE-RELATED"/>
    <property type="match status" value="1"/>
</dbReference>
<accession>A0A679JPQ1</accession>
<organism evidence="10">
    <name type="scientific">Methylobacterium bullatum</name>
    <dbReference type="NCBI Taxonomy" id="570505"/>
    <lineage>
        <taxon>Bacteria</taxon>
        <taxon>Pseudomonadati</taxon>
        <taxon>Pseudomonadota</taxon>
        <taxon>Alphaproteobacteria</taxon>
        <taxon>Hyphomicrobiales</taxon>
        <taxon>Methylobacteriaceae</taxon>
        <taxon>Methylobacterium</taxon>
    </lineage>
</organism>
<comment type="subcellular location">
    <subcellularLocation>
        <location evidence="1">Membrane</location>
        <topology evidence="1">Multi-pass membrane protein</topology>
    </subcellularLocation>
</comment>
<evidence type="ECO:0000313" key="10">
    <source>
        <dbReference type="EMBL" id="CAA2138611.1"/>
    </source>
</evidence>
<dbReference type="Pfam" id="PF02397">
    <property type="entry name" value="Bac_transf"/>
    <property type="match status" value="1"/>
</dbReference>
<evidence type="ECO:0000256" key="4">
    <source>
        <dbReference type="ARBA" id="ARBA00022692"/>
    </source>
</evidence>
<dbReference type="EC" id="2.-.-.-" evidence="10"/>
<protein>
    <submittedName>
        <fullName evidence="10">Putative sugar transferase EpsL</fullName>
        <ecNumber evidence="10">2.-.-.-</ecNumber>
    </submittedName>
</protein>
<gene>
    <name evidence="10" type="primary">epsL</name>
    <name evidence="10" type="ORF">MBLL_01231</name>
</gene>
<dbReference type="GO" id="GO:0016780">
    <property type="term" value="F:phosphotransferase activity, for other substituted phosphate groups"/>
    <property type="evidence" value="ECO:0007669"/>
    <property type="project" value="TreeGrafter"/>
</dbReference>
<name>A0A679JPQ1_9HYPH</name>
<dbReference type="Gene3D" id="3.40.50.720">
    <property type="entry name" value="NAD(P)-binding Rossmann-like Domain"/>
    <property type="match status" value="1"/>
</dbReference>
<evidence type="ECO:0000256" key="5">
    <source>
        <dbReference type="ARBA" id="ARBA00022989"/>
    </source>
</evidence>
<dbReference type="InterPro" id="IPR003362">
    <property type="entry name" value="Bact_transf"/>
</dbReference>
<feature type="transmembrane region" description="Helical" evidence="8">
    <location>
        <begin position="102"/>
        <end position="120"/>
    </location>
</feature>
<proteinExistence type="inferred from homology"/>
<feature type="transmembrane region" description="Helical" evidence="8">
    <location>
        <begin position="317"/>
        <end position="341"/>
    </location>
</feature>
<evidence type="ECO:0000259" key="9">
    <source>
        <dbReference type="Pfam" id="PF02397"/>
    </source>
</evidence>
<dbReference type="AlphaFoldDB" id="A0A679JPQ1"/>
<evidence type="ECO:0000256" key="1">
    <source>
        <dbReference type="ARBA" id="ARBA00004141"/>
    </source>
</evidence>
<dbReference type="EMBL" id="LR743510">
    <property type="protein sequence ID" value="CAA2138611.1"/>
    <property type="molecule type" value="Genomic_DNA"/>
</dbReference>
<feature type="domain" description="Bacterial sugar transferase" evidence="9">
    <location>
        <begin position="315"/>
        <end position="508"/>
    </location>
</feature>
<reference evidence="10" key="1">
    <citation type="submission" date="2019-12" db="EMBL/GenBank/DDBJ databases">
        <authorList>
            <person name="Cremers G."/>
        </authorList>
    </citation>
    <scope>NUCLEOTIDE SEQUENCE</scope>
    <source>
        <strain evidence="10">Mbul2</strain>
        <plasmid evidence="10">1</plasmid>
    </source>
</reference>
<keyword evidence="10" id="KW-0614">Plasmid</keyword>
<keyword evidence="7" id="KW-0270">Exopolysaccharide synthesis</keyword>
<sequence length="514" mass="56092">MPGLAPVAAVSRLLSFQGRYGLELSEWLPMSTTDSIILAGPAVERIKPVEVELRPGRRRAIVTTVLVGGDLFFSGIAGVVPWLLTGWPPLTDWLGPSTPVPIPPVGVVLILAVFGLYSSYGPSPPERLRLRVLGVCIYAISCLLVVSAQGPSARGVAEIAVVSALLVVIGFYGESALRSALIRWRLWGALTVIVGTDTAGRSLADTLLAQPELGFRPVGFLAERGQEPVRIEGLPILGMIDEMPAVPVEVLLFSSCATLALYDGKGAGGAPAPRTVLAQQIHELQNMWVQVQPLGSAIGLEIRRELYRPRNLALKRVIDCTFAGLGLIVAIPVIAILAVTIRSLDPGSPFYVQIRVGRHGRPIRVLKLRTMYSDAERRLHAHLESCPAAREEWQRFFKLSADPRILPKVGHFIRRTSLDELPQLWNVLCGDMSLVGPRPFPAYHMDGFDPDFRALRTSVPPGLTGLWQISSRSDGDLHVQRSQDTYYIRNWSPWLDLYILMGTVSAVLGAKGAR</sequence>
<geneLocation type="plasmid" evidence="10">
    <name>1</name>
</geneLocation>
<dbReference type="NCBIfam" id="TIGR03025">
    <property type="entry name" value="EPS_sugtrans"/>
    <property type="match status" value="1"/>
</dbReference>
<feature type="transmembrane region" description="Helical" evidence="8">
    <location>
        <begin position="132"/>
        <end position="150"/>
    </location>
</feature>
<keyword evidence="6 8" id="KW-0472">Membrane</keyword>
<dbReference type="GO" id="GO:0016020">
    <property type="term" value="C:membrane"/>
    <property type="evidence" value="ECO:0007669"/>
    <property type="project" value="UniProtKB-SubCell"/>
</dbReference>
<evidence type="ECO:0000256" key="7">
    <source>
        <dbReference type="ARBA" id="ARBA00023169"/>
    </source>
</evidence>
<evidence type="ECO:0000256" key="8">
    <source>
        <dbReference type="SAM" id="Phobius"/>
    </source>
</evidence>
<feature type="transmembrane region" description="Helical" evidence="8">
    <location>
        <begin position="156"/>
        <end position="173"/>
    </location>
</feature>
<evidence type="ECO:0000256" key="6">
    <source>
        <dbReference type="ARBA" id="ARBA00023136"/>
    </source>
</evidence>
<keyword evidence="5 8" id="KW-1133">Transmembrane helix</keyword>
<feature type="transmembrane region" description="Helical" evidence="8">
    <location>
        <begin position="60"/>
        <end position="82"/>
    </location>
</feature>
<evidence type="ECO:0000256" key="3">
    <source>
        <dbReference type="ARBA" id="ARBA00022679"/>
    </source>
</evidence>
<keyword evidence="3 10" id="KW-0808">Transferase</keyword>
<dbReference type="PANTHER" id="PTHR30576">
    <property type="entry name" value="COLANIC BIOSYNTHESIS UDP-GLUCOSE LIPID CARRIER TRANSFERASE"/>
    <property type="match status" value="1"/>
</dbReference>
<keyword evidence="4 8" id="KW-0812">Transmembrane</keyword>
<dbReference type="InterPro" id="IPR017475">
    <property type="entry name" value="EPS_sugar_tfrase"/>
</dbReference>
<evidence type="ECO:0000256" key="2">
    <source>
        <dbReference type="ARBA" id="ARBA00006464"/>
    </source>
</evidence>
<dbReference type="Pfam" id="PF13727">
    <property type="entry name" value="CoA_binding_3"/>
    <property type="match status" value="1"/>
</dbReference>
<comment type="similarity">
    <text evidence="2">Belongs to the bacterial sugar transferase family.</text>
</comment>